<dbReference type="InterPro" id="IPR019292">
    <property type="entry name" value="McrC"/>
</dbReference>
<dbReference type="Proteomes" id="UP000589373">
    <property type="component" value="Unassembled WGS sequence"/>
</dbReference>
<evidence type="ECO:0000313" key="1">
    <source>
        <dbReference type="EMBL" id="NLD33198.1"/>
    </source>
</evidence>
<dbReference type="Pfam" id="PF10117">
    <property type="entry name" value="McrBC"/>
    <property type="match status" value="1"/>
</dbReference>
<dbReference type="EMBL" id="JAAZCD010000315">
    <property type="protein sequence ID" value="NLD33198.1"/>
    <property type="molecule type" value="Genomic_DNA"/>
</dbReference>
<sequence>MSQTVITVYEDRKKHVPLTHSQKTDILSFRTIIGGNHIHLDYDGTLQVMKYVGFISKGNTRLQILPKIYEKTSSNETDVQRESMRVMQNLLRVSEFNKILQLPDQTSSAEQLDLMELFIGIFADKIISLYSRQMYREYIDIEENSTFVKGCIQFSENIRQNPVRMDRHVVNYQNYEQNNALNNIVKTMVIRLLRLTQDSNIKNRLKKALLFLDDASEILLSIELFDSVRFTRLNMQFKPVVEMAKMFFLNRSPDSYAGDETVFSFLVPLNELFEYYLYKVFSNLGNEFNAKYQNRHRFVFSPKGDDVYIKPDILLEKSNKLVLIADAKYKNPNYENGRYTKINQSDIYQVFAYARAYGINNVALVYPLFADHQTPPQRLTLKDNNGDIELTIACVDVKNPEITDHGEYLQKLLIPSDS</sequence>
<dbReference type="PANTHER" id="PTHR38733:SF1">
    <property type="entry name" value="TYPE IV METHYL-DIRECTED RESTRICTION ENZYME ECOKMCRBC"/>
    <property type="match status" value="1"/>
</dbReference>
<proteinExistence type="predicted"/>
<dbReference type="RefSeq" id="WP_276648789.1">
    <property type="nucleotide sequence ID" value="NZ_JAAZCD010000315.1"/>
</dbReference>
<accession>A0A847D988</accession>
<reference evidence="1 2" key="1">
    <citation type="journal article" date="2020" name="Biotechnol. Biofuels">
        <title>New insights from the biogas microbiome by comprehensive genome-resolved metagenomics of nearly 1600 species originating from multiple anaerobic digesters.</title>
        <authorList>
            <person name="Campanaro S."/>
            <person name="Treu L."/>
            <person name="Rodriguez-R L.M."/>
            <person name="Kovalovszki A."/>
            <person name="Ziels R.M."/>
            <person name="Maus I."/>
            <person name="Zhu X."/>
            <person name="Kougias P.G."/>
            <person name="Basile A."/>
            <person name="Luo G."/>
            <person name="Schluter A."/>
            <person name="Konstantinidis K.T."/>
            <person name="Angelidaki I."/>
        </authorList>
    </citation>
    <scope>NUCLEOTIDE SEQUENCE [LARGE SCALE GENOMIC DNA]</scope>
    <source>
        <strain evidence="1">AS07pgkLD_105</strain>
    </source>
</reference>
<evidence type="ECO:0008006" key="3">
    <source>
        <dbReference type="Google" id="ProtNLM"/>
    </source>
</evidence>
<dbReference type="AlphaFoldDB" id="A0A847D988"/>
<protein>
    <recommendedName>
        <fullName evidence="3">5-methylcytosine restriction system component</fullName>
    </recommendedName>
</protein>
<name>A0A847D988_9LACT</name>
<organism evidence="1 2">
    <name type="scientific">Trichococcus flocculiformis</name>
    <dbReference type="NCBI Taxonomy" id="82803"/>
    <lineage>
        <taxon>Bacteria</taxon>
        <taxon>Bacillati</taxon>
        <taxon>Bacillota</taxon>
        <taxon>Bacilli</taxon>
        <taxon>Lactobacillales</taxon>
        <taxon>Carnobacteriaceae</taxon>
        <taxon>Trichococcus</taxon>
    </lineage>
</organism>
<evidence type="ECO:0000313" key="2">
    <source>
        <dbReference type="Proteomes" id="UP000589373"/>
    </source>
</evidence>
<gene>
    <name evidence="1" type="ORF">GX662_13245</name>
</gene>
<dbReference type="PANTHER" id="PTHR38733">
    <property type="entry name" value="PROTEIN MCRC"/>
    <property type="match status" value="1"/>
</dbReference>
<comment type="caution">
    <text evidence="1">The sequence shown here is derived from an EMBL/GenBank/DDBJ whole genome shotgun (WGS) entry which is preliminary data.</text>
</comment>